<reference evidence="2" key="1">
    <citation type="journal article" date="2022" name="Mol. Ecol. Resour.">
        <title>The genomes of chicory, endive, great burdock and yacon provide insights into Asteraceae palaeo-polyploidization history and plant inulin production.</title>
        <authorList>
            <person name="Fan W."/>
            <person name="Wang S."/>
            <person name="Wang H."/>
            <person name="Wang A."/>
            <person name="Jiang F."/>
            <person name="Liu H."/>
            <person name="Zhao H."/>
            <person name="Xu D."/>
            <person name="Zhang Y."/>
        </authorList>
    </citation>
    <scope>NUCLEOTIDE SEQUENCE [LARGE SCALE GENOMIC DNA]</scope>
    <source>
        <strain evidence="2">cv. Yunnan</strain>
    </source>
</reference>
<name>A0ACB9HUW2_9ASTR</name>
<comment type="caution">
    <text evidence="1">The sequence shown here is derived from an EMBL/GenBank/DDBJ whole genome shotgun (WGS) entry which is preliminary data.</text>
</comment>
<reference evidence="1 2" key="2">
    <citation type="journal article" date="2022" name="Mol. Ecol. Resour.">
        <title>The genomes of chicory, endive, great burdock and yacon provide insights into Asteraceae paleo-polyploidization history and plant inulin production.</title>
        <authorList>
            <person name="Fan W."/>
            <person name="Wang S."/>
            <person name="Wang H."/>
            <person name="Wang A."/>
            <person name="Jiang F."/>
            <person name="Liu H."/>
            <person name="Zhao H."/>
            <person name="Xu D."/>
            <person name="Zhang Y."/>
        </authorList>
    </citation>
    <scope>NUCLEOTIDE SEQUENCE [LARGE SCALE GENOMIC DNA]</scope>
    <source>
        <strain evidence="2">cv. Yunnan</strain>
        <tissue evidence="1">Leaves</tissue>
    </source>
</reference>
<sequence>MCKEALVTMGFLHRKLLDKKLCIPDHNDLPTLPPSPPAAIASKQSLSPFLIIMFCGIAVSFTFICYLICATRYRMRQRNRSNHNNTDHETHEDFVNEDLGPVIHHPIWLINTTGLDQSQIESIHVFKYKRDEKLIEGIDCSVCLSEFEEDESLRLLPKCSHAFHVPCIDTWLRSHKNCPLCRAPIIKNANDQTHEHVISESNLIESSSTSEETETPVNDSETIDDHHVVEVENNGEIVNTSGVVDKTSGRVRVHTDLADHHHVQGEELVTMRRSFSNNQLVMLKKPSSMPKSEHKLKGPSSNVHIRHKVMKSSSFGHSRRKSISFTCKCRPHNQTY</sequence>
<dbReference type="Proteomes" id="UP001056120">
    <property type="component" value="Linkage Group LG11"/>
</dbReference>
<proteinExistence type="predicted"/>
<evidence type="ECO:0000313" key="1">
    <source>
        <dbReference type="EMBL" id="KAI3798612.1"/>
    </source>
</evidence>
<gene>
    <name evidence="1" type="ORF">L1987_33889</name>
</gene>
<organism evidence="1 2">
    <name type="scientific">Smallanthus sonchifolius</name>
    <dbReference type="NCBI Taxonomy" id="185202"/>
    <lineage>
        <taxon>Eukaryota</taxon>
        <taxon>Viridiplantae</taxon>
        <taxon>Streptophyta</taxon>
        <taxon>Embryophyta</taxon>
        <taxon>Tracheophyta</taxon>
        <taxon>Spermatophyta</taxon>
        <taxon>Magnoliopsida</taxon>
        <taxon>eudicotyledons</taxon>
        <taxon>Gunneridae</taxon>
        <taxon>Pentapetalae</taxon>
        <taxon>asterids</taxon>
        <taxon>campanulids</taxon>
        <taxon>Asterales</taxon>
        <taxon>Asteraceae</taxon>
        <taxon>Asteroideae</taxon>
        <taxon>Heliantheae alliance</taxon>
        <taxon>Millerieae</taxon>
        <taxon>Smallanthus</taxon>
    </lineage>
</organism>
<accession>A0ACB9HUW2</accession>
<keyword evidence="2" id="KW-1185">Reference proteome</keyword>
<protein>
    <submittedName>
        <fullName evidence="1">Uncharacterized protein</fullName>
    </submittedName>
</protein>
<dbReference type="EMBL" id="CM042028">
    <property type="protein sequence ID" value="KAI3798612.1"/>
    <property type="molecule type" value="Genomic_DNA"/>
</dbReference>
<evidence type="ECO:0000313" key="2">
    <source>
        <dbReference type="Proteomes" id="UP001056120"/>
    </source>
</evidence>